<organism evidence="3 4">
    <name type="scientific">Immersiella caudata</name>
    <dbReference type="NCBI Taxonomy" id="314043"/>
    <lineage>
        <taxon>Eukaryota</taxon>
        <taxon>Fungi</taxon>
        <taxon>Dikarya</taxon>
        <taxon>Ascomycota</taxon>
        <taxon>Pezizomycotina</taxon>
        <taxon>Sordariomycetes</taxon>
        <taxon>Sordariomycetidae</taxon>
        <taxon>Sordariales</taxon>
        <taxon>Lasiosphaeriaceae</taxon>
        <taxon>Immersiella</taxon>
    </lineage>
</organism>
<proteinExistence type="predicted"/>
<reference evidence="3" key="1">
    <citation type="submission" date="2023-06" db="EMBL/GenBank/DDBJ databases">
        <title>Genome-scale phylogeny and comparative genomics of the fungal order Sordariales.</title>
        <authorList>
            <consortium name="Lawrence Berkeley National Laboratory"/>
            <person name="Hensen N."/>
            <person name="Bonometti L."/>
            <person name="Westerberg I."/>
            <person name="Brannstrom I.O."/>
            <person name="Guillou S."/>
            <person name="Cros-Aarteil S."/>
            <person name="Calhoun S."/>
            <person name="Haridas S."/>
            <person name="Kuo A."/>
            <person name="Mondo S."/>
            <person name="Pangilinan J."/>
            <person name="Riley R."/>
            <person name="Labutti K."/>
            <person name="Andreopoulos B."/>
            <person name="Lipzen A."/>
            <person name="Chen C."/>
            <person name="Yanf M."/>
            <person name="Daum C."/>
            <person name="Ng V."/>
            <person name="Clum A."/>
            <person name="Steindorff A."/>
            <person name="Ohm R."/>
            <person name="Martin F."/>
            <person name="Silar P."/>
            <person name="Natvig D."/>
            <person name="Lalanne C."/>
            <person name="Gautier V."/>
            <person name="Ament-Velasquez S.L."/>
            <person name="Kruys A."/>
            <person name="Hutchinson M.I."/>
            <person name="Powell A.J."/>
            <person name="Barry K."/>
            <person name="Miller A.N."/>
            <person name="Grigoriev I.V."/>
            <person name="Debuchy R."/>
            <person name="Gladieux P."/>
            <person name="Thoren M.H."/>
            <person name="Johannesson H."/>
        </authorList>
    </citation>
    <scope>NUCLEOTIDE SEQUENCE</scope>
    <source>
        <strain evidence="3">CBS 606.72</strain>
    </source>
</reference>
<dbReference type="GO" id="GO:0016491">
    <property type="term" value="F:oxidoreductase activity"/>
    <property type="evidence" value="ECO:0007669"/>
    <property type="project" value="UniProtKB-KW"/>
</dbReference>
<dbReference type="PANTHER" id="PTHR37285:SF5">
    <property type="entry name" value="SPORE WALL MATURATION PROTEIN DIT1"/>
    <property type="match status" value="1"/>
</dbReference>
<dbReference type="Gene3D" id="3.60.130.10">
    <property type="entry name" value="Clavaminate synthase-like"/>
    <property type="match status" value="1"/>
</dbReference>
<dbReference type="PANTHER" id="PTHR37285">
    <property type="entry name" value="SPORE WALL MATURATION PROTEIN DIT1"/>
    <property type="match status" value="1"/>
</dbReference>
<dbReference type="Pfam" id="PF05141">
    <property type="entry name" value="DIT1_PvcA"/>
    <property type="match status" value="1"/>
</dbReference>
<feature type="domain" description="TauD/TfdA-like" evidence="2">
    <location>
        <begin position="388"/>
        <end position="640"/>
    </location>
</feature>
<dbReference type="InterPro" id="IPR003819">
    <property type="entry name" value="TauD/TfdA-like"/>
</dbReference>
<dbReference type="InterPro" id="IPR007817">
    <property type="entry name" value="Isocyanide_synthase_DIT1"/>
</dbReference>
<dbReference type="EMBL" id="JAULSU010000005">
    <property type="protein sequence ID" value="KAK0616551.1"/>
    <property type="molecule type" value="Genomic_DNA"/>
</dbReference>
<evidence type="ECO:0000259" key="2">
    <source>
        <dbReference type="Pfam" id="PF02668"/>
    </source>
</evidence>
<evidence type="ECO:0000256" key="1">
    <source>
        <dbReference type="ARBA" id="ARBA00023002"/>
    </source>
</evidence>
<gene>
    <name evidence="3" type="ORF">B0T14DRAFT_433683</name>
</gene>
<dbReference type="Proteomes" id="UP001175000">
    <property type="component" value="Unassembled WGS sequence"/>
</dbReference>
<protein>
    <submittedName>
        <fullName evidence="3">Pyoverdine/dityrosine biosynthesis protein-domain-containing protein</fullName>
    </submittedName>
</protein>
<sequence length="643" mass="72168">MAPSALVTELHQSPTSTKPLERLSINAFDQAHVQNACAILDVILRYHLKAPGDLTQANDLDSFKFLALVFDRVKTNQPIRMCLPAFPFKSPNSQNKVLGCLPDMAEEFSLAHINGLCAAIGDIYEPGAELAIISDGLVYNDLLGVPDNNVWAYGQALRSLATARGFKHIKFARLNDLLHTALPEDLDEMTYVANATEFRRLLLNNFSRPNFDPSLEISANQDTCLTYMGYLKFLETDLEHVYPVGEDRSKKRYKKGIGYIAKQMLFRGDAFARAVRERFPTHIRLSIHPSATGKSKIPIRLLPTDSVWTTPWHCAMAVMTDGTIQTAPRSHFDSQPDVFELVRDETGSPKYYRERTDLFSWENAPILAEPLYPCGILIRPAHGDNNLSIEDIDAAKLRALTELNSPLVLRGFKKTDDRDLFLKKAGELGTLMPWRFGILLEVKDLGEESRGSGNSLSAEKMPFHYDGLFKVEKRVRGDGSEEVVSMPPRFQFFTAVTPSPADTGHTLFASSNLLFRYLPPHISLDALKKLTWSVSTPSFGSVNLGGLQLVVQHPVTGKPCLRYHEHWPQSRTHFESTEVSIDGEYGGGQVGEAIEALLYDRRVTYWHSWVKGDLLVSDNTAMMHTRSEFTGGCDRELWRIHVD</sequence>
<evidence type="ECO:0000313" key="4">
    <source>
        <dbReference type="Proteomes" id="UP001175000"/>
    </source>
</evidence>
<keyword evidence="1" id="KW-0560">Oxidoreductase</keyword>
<keyword evidence="4" id="KW-1185">Reference proteome</keyword>
<dbReference type="Pfam" id="PF02668">
    <property type="entry name" value="TauD"/>
    <property type="match status" value="1"/>
</dbReference>
<dbReference type="InterPro" id="IPR042098">
    <property type="entry name" value="TauD-like_sf"/>
</dbReference>
<accession>A0AA40BWQ4</accession>
<dbReference type="SUPFAM" id="SSF51197">
    <property type="entry name" value="Clavaminate synthase-like"/>
    <property type="match status" value="1"/>
</dbReference>
<dbReference type="AlphaFoldDB" id="A0AA40BWQ4"/>
<name>A0AA40BWQ4_9PEZI</name>
<comment type="caution">
    <text evidence="3">The sequence shown here is derived from an EMBL/GenBank/DDBJ whole genome shotgun (WGS) entry which is preliminary data.</text>
</comment>
<evidence type="ECO:0000313" key="3">
    <source>
        <dbReference type="EMBL" id="KAK0616551.1"/>
    </source>
</evidence>